<organism evidence="3 4">
    <name type="scientific">Halomonas alkalicola</name>
    <dbReference type="NCBI Taxonomy" id="1930622"/>
    <lineage>
        <taxon>Bacteria</taxon>
        <taxon>Pseudomonadati</taxon>
        <taxon>Pseudomonadota</taxon>
        <taxon>Gammaproteobacteria</taxon>
        <taxon>Oceanospirillales</taxon>
        <taxon>Halomonadaceae</taxon>
        <taxon>Halomonas</taxon>
    </lineage>
</organism>
<feature type="transmembrane region" description="Helical" evidence="2">
    <location>
        <begin position="46"/>
        <end position="79"/>
    </location>
</feature>
<feature type="compositionally biased region" description="Basic and acidic residues" evidence="1">
    <location>
        <begin position="127"/>
        <end position="147"/>
    </location>
</feature>
<evidence type="ECO:0000256" key="1">
    <source>
        <dbReference type="SAM" id="MobiDB-lite"/>
    </source>
</evidence>
<dbReference type="EMBL" id="CP131913">
    <property type="protein sequence ID" value="WLI74764.1"/>
    <property type="molecule type" value="Genomic_DNA"/>
</dbReference>
<evidence type="ECO:0008006" key="5">
    <source>
        <dbReference type="Google" id="ProtNLM"/>
    </source>
</evidence>
<keyword evidence="2" id="KW-0812">Transmembrane</keyword>
<reference evidence="3 4" key="1">
    <citation type="submission" date="2023-08" db="EMBL/GenBank/DDBJ databases">
        <title>Transcriptome Analysis of Halomonas alkalicola CICC 11012s to Identify the Genes Involved in Alkaline Tolerances.</title>
        <authorList>
            <person name="Zhai L."/>
        </authorList>
    </citation>
    <scope>NUCLEOTIDE SEQUENCE [LARGE SCALE GENOMIC DNA]</scope>
    <source>
        <strain evidence="3 4">CICC 11012s</strain>
    </source>
</reference>
<keyword evidence="2" id="KW-0472">Membrane</keyword>
<sequence>MSDSRGPDQDPRRDFQHNVAWRTAQAWQQRARQRRSGGLLDSLKMLLAWLLFGAMMIVAMVLGLFFLLLGWALMPLLRYRLKKRMEKMRADQAEDVGSGFHYRETRYRETRGADGSYREQQVLEGDYVVKGDEARGDDPAQREPRRD</sequence>
<proteinExistence type="predicted"/>
<dbReference type="Proteomes" id="UP001235344">
    <property type="component" value="Chromosome"/>
</dbReference>
<evidence type="ECO:0000313" key="4">
    <source>
        <dbReference type="Proteomes" id="UP001235344"/>
    </source>
</evidence>
<accession>A0ABY9H8E4</accession>
<protein>
    <recommendedName>
        <fullName evidence="5">DUF3742 family protein</fullName>
    </recommendedName>
</protein>
<keyword evidence="4" id="KW-1185">Reference proteome</keyword>
<evidence type="ECO:0000313" key="3">
    <source>
        <dbReference type="EMBL" id="WLI74764.1"/>
    </source>
</evidence>
<dbReference type="RefSeq" id="WP_169957355.1">
    <property type="nucleotide sequence ID" value="NZ_CP130143.1"/>
</dbReference>
<name>A0ABY9H8E4_9GAMM</name>
<feature type="region of interest" description="Disordered" evidence="1">
    <location>
        <begin position="111"/>
        <end position="147"/>
    </location>
</feature>
<keyword evidence="2" id="KW-1133">Transmembrane helix</keyword>
<evidence type="ECO:0000256" key="2">
    <source>
        <dbReference type="SAM" id="Phobius"/>
    </source>
</evidence>
<gene>
    <name evidence="3" type="ORF">B6N23_07775</name>
</gene>